<evidence type="ECO:0000259" key="1">
    <source>
        <dbReference type="PROSITE" id="PS51154"/>
    </source>
</evidence>
<dbReference type="EMBL" id="MN081869">
    <property type="protein sequence ID" value="QEA08184.1"/>
    <property type="molecule type" value="Genomic_DNA"/>
</dbReference>
<dbReference type="InterPro" id="IPR002589">
    <property type="entry name" value="Macro_dom"/>
</dbReference>
<reference evidence="2" key="1">
    <citation type="journal article" date="2019" name="Viruses">
        <title>Detection and Characterization of Invertebrate Iridoviruses Found in Reptiles and Prey Insects in Europe over the Past Two Decades.</title>
        <authorList>
            <person name="Papp T."/>
            <person name="Marschang R.E."/>
        </authorList>
    </citation>
    <scope>NUCLEOTIDE SEQUENCE</scope>
    <source>
        <strain evidence="2">Liz-CrIV</strain>
    </source>
</reference>
<protein>
    <recommendedName>
        <fullName evidence="1">Macro domain-containing protein</fullName>
    </recommendedName>
</protein>
<proteinExistence type="predicted"/>
<organism evidence="2">
    <name type="scientific">Iridovirus Liz-CrIV</name>
    <dbReference type="NCBI Taxonomy" id="2594309"/>
    <lineage>
        <taxon>Viruses</taxon>
        <taxon>Varidnaviria</taxon>
        <taxon>Bamfordvirae</taxon>
        <taxon>Nucleocytoviricota</taxon>
        <taxon>Megaviricetes</taxon>
        <taxon>Pimascovirales</taxon>
        <taxon>Pimascovirales incertae sedis</taxon>
        <taxon>Iridoviridae</taxon>
    </lineage>
</organism>
<dbReference type="SUPFAM" id="SSF52949">
    <property type="entry name" value="Macro domain-like"/>
    <property type="match status" value="1"/>
</dbReference>
<dbReference type="InterPro" id="IPR043472">
    <property type="entry name" value="Macro_dom-like"/>
</dbReference>
<accession>A0A5B8RKG7</accession>
<feature type="domain" description="Macro" evidence="1">
    <location>
        <begin position="1"/>
        <end position="112"/>
    </location>
</feature>
<name>A0A5B8RKG7_9VIRU</name>
<dbReference type="PROSITE" id="PS51154">
    <property type="entry name" value="MACRO"/>
    <property type="match status" value="1"/>
</dbReference>
<sequence>MGAGIAVEFKKRYGSIQVLLQQKKEVGQVAVLQKERLIFYIVTKEKSYLKPTLANFSNAIDSLYNECLLRKCCKLAIPKIGCGLDRLCWKIVKNIIIDKLCKKGIEVVVYYI</sequence>
<dbReference type="PANTHER" id="PTHR12521">
    <property type="entry name" value="PROTEIN C6ORF130"/>
    <property type="match status" value="1"/>
</dbReference>
<dbReference type="InterPro" id="IPR050892">
    <property type="entry name" value="ADP-ribose_metab_enzymes"/>
</dbReference>
<dbReference type="Gene3D" id="3.40.220.10">
    <property type="entry name" value="Leucine Aminopeptidase, subunit E, domain 1"/>
    <property type="match status" value="1"/>
</dbReference>
<dbReference type="PANTHER" id="PTHR12521:SF0">
    <property type="entry name" value="ADP-RIBOSE GLYCOHYDROLASE OARD1"/>
    <property type="match status" value="1"/>
</dbReference>
<evidence type="ECO:0000313" key="2">
    <source>
        <dbReference type="EMBL" id="QEA08184.1"/>
    </source>
</evidence>
<dbReference type="GO" id="GO:0140291">
    <property type="term" value="P:peptidyl-glutamate ADP-deribosylation"/>
    <property type="evidence" value="ECO:0007669"/>
    <property type="project" value="TreeGrafter"/>
</dbReference>